<dbReference type="EMBL" id="PIPP01000002">
    <property type="protein sequence ID" value="RUO37327.1"/>
    <property type="molecule type" value="Genomic_DNA"/>
</dbReference>
<keyword evidence="8" id="KW-1185">Reference proteome</keyword>
<sequence length="299" mass="32877">MKMDFSYADVSIRAVFDASYDAGGSKRRKFSYFLKDAIEQNANAIVTAGAANSNHAKVAALACAEQGWECTIVVHDNEDYSKGNLLLMKMSGARLVFTTLEQVGPVMDAEMQRFRTEGKHPYYVYGGGHGLPGYLAYYDAAHEFVQANRDFQPDFIVHASGTGGTQAGLIVGFNQLLPHSQVLGVSVARQRARGEQVLRESCDSLSQYLGFEVVGDDKIEFADDWIGDGYGSTSPELFATIKYFARKHGLITDPTYTGKALHGLKQMIDNGRIAPGSKVLFWHTGGLINLFEHTQELIK</sequence>
<evidence type="ECO:0000256" key="3">
    <source>
        <dbReference type="ARBA" id="ARBA00022898"/>
    </source>
</evidence>
<gene>
    <name evidence="7" type="ORF">CWE13_05020</name>
</gene>
<proteinExistence type="inferred from homology"/>
<evidence type="ECO:0000313" key="7">
    <source>
        <dbReference type="EMBL" id="RUO37327.1"/>
    </source>
</evidence>
<dbReference type="PIRSF" id="PIRSF006278">
    <property type="entry name" value="ACCD_DCysDesulf"/>
    <property type="match status" value="1"/>
</dbReference>
<dbReference type="Gene3D" id="3.40.50.1100">
    <property type="match status" value="2"/>
</dbReference>
<evidence type="ECO:0000256" key="1">
    <source>
        <dbReference type="ARBA" id="ARBA00001933"/>
    </source>
</evidence>
<comment type="similarity">
    <text evidence="2">Belongs to the ACC deaminase/D-cysteine desulfhydrase family.</text>
</comment>
<protein>
    <recommendedName>
        <fullName evidence="6">Tryptophan synthase beta chain-like PALP domain-containing protein</fullName>
    </recommendedName>
</protein>
<feature type="active site" description="Nucleophile" evidence="4">
    <location>
        <position position="53"/>
    </location>
</feature>
<name>A0A432WUA5_9GAMM</name>
<evidence type="ECO:0000313" key="8">
    <source>
        <dbReference type="Proteomes" id="UP000286934"/>
    </source>
</evidence>
<dbReference type="PANTHER" id="PTHR43780:SF2">
    <property type="entry name" value="1-AMINOCYCLOPROPANE-1-CARBOXYLATE DEAMINASE-RELATED"/>
    <property type="match status" value="1"/>
</dbReference>
<evidence type="ECO:0000256" key="4">
    <source>
        <dbReference type="PIRSR" id="PIRSR006278-1"/>
    </source>
</evidence>
<dbReference type="GO" id="GO:0019148">
    <property type="term" value="F:D-cysteine desulfhydrase activity"/>
    <property type="evidence" value="ECO:0007669"/>
    <property type="project" value="TreeGrafter"/>
</dbReference>
<dbReference type="InterPro" id="IPR001926">
    <property type="entry name" value="TrpB-like_PALP"/>
</dbReference>
<organism evidence="7 8">
    <name type="scientific">Aliidiomarina shirensis</name>
    <dbReference type="NCBI Taxonomy" id="1048642"/>
    <lineage>
        <taxon>Bacteria</taxon>
        <taxon>Pseudomonadati</taxon>
        <taxon>Pseudomonadota</taxon>
        <taxon>Gammaproteobacteria</taxon>
        <taxon>Alteromonadales</taxon>
        <taxon>Idiomarinaceae</taxon>
        <taxon>Aliidiomarina</taxon>
    </lineage>
</organism>
<dbReference type="Pfam" id="PF00291">
    <property type="entry name" value="PALP"/>
    <property type="match status" value="1"/>
</dbReference>
<dbReference type="AlphaFoldDB" id="A0A432WUA5"/>
<dbReference type="SUPFAM" id="SSF53686">
    <property type="entry name" value="Tryptophan synthase beta subunit-like PLP-dependent enzymes"/>
    <property type="match status" value="1"/>
</dbReference>
<evidence type="ECO:0000259" key="6">
    <source>
        <dbReference type="Pfam" id="PF00291"/>
    </source>
</evidence>
<evidence type="ECO:0000256" key="5">
    <source>
        <dbReference type="PIRSR" id="PIRSR006278-2"/>
    </source>
</evidence>
<reference evidence="8" key="1">
    <citation type="journal article" date="2018" name="Front. Microbiol.">
        <title>Genome-Based Analysis Reveals the Taxonomy and Diversity of the Family Idiomarinaceae.</title>
        <authorList>
            <person name="Liu Y."/>
            <person name="Lai Q."/>
            <person name="Shao Z."/>
        </authorList>
    </citation>
    <scope>NUCLEOTIDE SEQUENCE [LARGE SCALE GENOMIC DNA]</scope>
    <source>
        <strain evidence="8">AIS</strain>
    </source>
</reference>
<comment type="caution">
    <text evidence="7">The sequence shown here is derived from an EMBL/GenBank/DDBJ whole genome shotgun (WGS) entry which is preliminary data.</text>
</comment>
<feature type="modified residue" description="N6-(pyridoxal phosphate)lysine" evidence="5">
    <location>
        <position position="26"/>
    </location>
</feature>
<evidence type="ECO:0000256" key="2">
    <source>
        <dbReference type="ARBA" id="ARBA00008639"/>
    </source>
</evidence>
<accession>A0A432WUA5</accession>
<feature type="domain" description="Tryptophan synthase beta chain-like PALP" evidence="6">
    <location>
        <begin position="22"/>
        <end position="285"/>
    </location>
</feature>
<dbReference type="PANTHER" id="PTHR43780">
    <property type="entry name" value="1-AMINOCYCLOPROPANE-1-CARBOXYLATE DEAMINASE-RELATED"/>
    <property type="match status" value="1"/>
</dbReference>
<keyword evidence="3 5" id="KW-0663">Pyridoxal phosphate</keyword>
<dbReference type="Proteomes" id="UP000286934">
    <property type="component" value="Unassembled WGS sequence"/>
</dbReference>
<dbReference type="InterPro" id="IPR036052">
    <property type="entry name" value="TrpB-like_PALP_sf"/>
</dbReference>
<dbReference type="InterPro" id="IPR027278">
    <property type="entry name" value="ACCD_DCysDesulf"/>
</dbReference>
<comment type="cofactor">
    <cofactor evidence="1">
        <name>pyridoxal 5'-phosphate</name>
        <dbReference type="ChEBI" id="CHEBI:597326"/>
    </cofactor>
</comment>